<feature type="region of interest" description="Disordered" evidence="1">
    <location>
        <begin position="776"/>
        <end position="806"/>
    </location>
</feature>
<dbReference type="Proteomes" id="UP000077266">
    <property type="component" value="Unassembled WGS sequence"/>
</dbReference>
<feature type="compositionally biased region" description="Basic and acidic residues" evidence="1">
    <location>
        <begin position="664"/>
        <end position="674"/>
    </location>
</feature>
<dbReference type="Pfam" id="PF08487">
    <property type="entry name" value="VIT"/>
    <property type="match status" value="1"/>
</dbReference>
<feature type="domain" description="VWFA" evidence="2">
    <location>
        <begin position="288"/>
        <end position="466"/>
    </location>
</feature>
<dbReference type="PANTHER" id="PTHR45737">
    <property type="entry name" value="VON WILLEBRAND FACTOR A DOMAIN-CONTAINING PROTEIN 5A"/>
    <property type="match status" value="1"/>
</dbReference>
<evidence type="ECO:0000256" key="1">
    <source>
        <dbReference type="SAM" id="MobiDB-lite"/>
    </source>
</evidence>
<dbReference type="Pfam" id="PF13768">
    <property type="entry name" value="VWA_3"/>
    <property type="match status" value="1"/>
</dbReference>
<protein>
    <submittedName>
        <fullName evidence="4">VIT-domain-containing protein</fullName>
    </submittedName>
</protein>
<dbReference type="AlphaFoldDB" id="A0A165R360"/>
<evidence type="ECO:0000313" key="5">
    <source>
        <dbReference type="Proteomes" id="UP000077266"/>
    </source>
</evidence>
<dbReference type="STRING" id="1314781.A0A165R360"/>
<dbReference type="SUPFAM" id="SSF53300">
    <property type="entry name" value="vWA-like"/>
    <property type="match status" value="1"/>
</dbReference>
<evidence type="ECO:0000259" key="3">
    <source>
        <dbReference type="PROSITE" id="PS51468"/>
    </source>
</evidence>
<dbReference type="PROSITE" id="PS51468">
    <property type="entry name" value="VIT"/>
    <property type="match status" value="1"/>
</dbReference>
<dbReference type="OrthoDB" id="1729737at2759"/>
<dbReference type="InParanoid" id="A0A165R360"/>
<dbReference type="InterPro" id="IPR036465">
    <property type="entry name" value="vWFA_dom_sf"/>
</dbReference>
<reference evidence="4 5" key="1">
    <citation type="journal article" date="2016" name="Mol. Biol. Evol.">
        <title>Comparative Genomics of Early-Diverging Mushroom-Forming Fungi Provides Insights into the Origins of Lignocellulose Decay Capabilities.</title>
        <authorList>
            <person name="Nagy L.G."/>
            <person name="Riley R."/>
            <person name="Tritt A."/>
            <person name="Adam C."/>
            <person name="Daum C."/>
            <person name="Floudas D."/>
            <person name="Sun H."/>
            <person name="Yadav J.S."/>
            <person name="Pangilinan J."/>
            <person name="Larsson K.H."/>
            <person name="Matsuura K."/>
            <person name="Barry K."/>
            <person name="Labutti K."/>
            <person name="Kuo R."/>
            <person name="Ohm R.A."/>
            <person name="Bhattacharya S.S."/>
            <person name="Shirouzu T."/>
            <person name="Yoshinaga Y."/>
            <person name="Martin F.M."/>
            <person name="Grigoriev I.V."/>
            <person name="Hibbett D.S."/>
        </authorList>
    </citation>
    <scope>NUCLEOTIDE SEQUENCE [LARGE SCALE GENOMIC DNA]</scope>
    <source>
        <strain evidence="4 5">HHB12029</strain>
    </source>
</reference>
<gene>
    <name evidence="4" type="ORF">EXIGLDRAFT_716395</name>
</gene>
<name>A0A165R360_EXIGL</name>
<feature type="region of interest" description="Disordered" evidence="1">
    <location>
        <begin position="664"/>
        <end position="688"/>
    </location>
</feature>
<evidence type="ECO:0000259" key="2">
    <source>
        <dbReference type="PROSITE" id="PS50234"/>
    </source>
</evidence>
<sequence length="932" mass="98408">MSYHSPRCGIFPISPGTYIEPAKVSNEYPLVKAACHYTVVDVNVHARLTQTYVSQVKVAQDVKYVFPLPSNAAVCAFSAVIDDKRTIHGVVKQKDEAKRTYDEAVAAGKTAGLLDQHTADVFQVSLGNLKPGQKIAVNISYISIVSHEGKLDTLRLTFPTSIAPNYGAPPPSLEKSLRSLRGTSASLELTVSFSMSSNITSVTSQTHPIALSLGTLMPDAGTAFDPTKAHVSLSTSKLDKDIVVVVKADKLDHPRCVVERASRQDEVSDAIALTLVPRFNVPPIPEQEYIFLIDRSGSMGGGRISAVRTALQIMLRSLPSRGTTFNLFSFGSHCDSLWPTSVEYGSDSVQQAAAYVDTIQADYGGTEIRAALAAAFSSRSAAKRTSPATVLLLTDGEAWDLEGVLKETTDAVKASNNALRVFVLGVGDQVSTNMCDAIARSGRGIAAYVGEQEKPDAKLMTMLKAARGGAVEDLTVDWGVPEEVSESEQNDDFEVVEAVNTQPTSSPPAAPISLFETAPAEPAQNVSLGPENIPVNLPPVPRIQQTTTSKLGMLYPGFRTSLFAIVKQPTPSAALPEKLTIRGKVMGNPVQLELPITRATPAPARDGESIIDFVHVLAARAFVQELEDETNKTALVKAQIVRLATTYGITSSQTSFVAVDEHGDTTPASVKEEDPSAGGGKKKKKVNLTGGLFGAPRAMMRMASGGSRTGSAIPPPPPPVAPAPLMAMAPPPPGSAANPSRSFASIRSVASKAPPPPSARGQSSVAFSLAPAAMSRTRALSQDDDDDSVSDDGGTPMGASRAFGSAYGAASPSASKAAPIPTGPPTIETFARQQQFDGSFPPSDVFYSLFGSKSSEAKSAKPASVTNETIWSTVLAIAYLQKNFADDEDAWTLLVEKAKDYIVQILLAEGADEDSAGNIVDGWLRVAKGVVA</sequence>
<dbReference type="Gene3D" id="3.40.50.410">
    <property type="entry name" value="von Willebrand factor, type A domain"/>
    <property type="match status" value="1"/>
</dbReference>
<organism evidence="4 5">
    <name type="scientific">Exidia glandulosa HHB12029</name>
    <dbReference type="NCBI Taxonomy" id="1314781"/>
    <lineage>
        <taxon>Eukaryota</taxon>
        <taxon>Fungi</taxon>
        <taxon>Dikarya</taxon>
        <taxon>Basidiomycota</taxon>
        <taxon>Agaricomycotina</taxon>
        <taxon>Agaricomycetes</taxon>
        <taxon>Auriculariales</taxon>
        <taxon>Exidiaceae</taxon>
        <taxon>Exidia</taxon>
    </lineage>
</organism>
<dbReference type="PROSITE" id="PS50234">
    <property type="entry name" value="VWFA"/>
    <property type="match status" value="1"/>
</dbReference>
<feature type="domain" description="VIT" evidence="3">
    <location>
        <begin position="14"/>
        <end position="143"/>
    </location>
</feature>
<dbReference type="InterPro" id="IPR013694">
    <property type="entry name" value="VIT"/>
</dbReference>
<keyword evidence="5" id="KW-1185">Reference proteome</keyword>
<dbReference type="PANTHER" id="PTHR45737:SF6">
    <property type="entry name" value="VON WILLEBRAND FACTOR A DOMAIN-CONTAINING PROTEIN 5A"/>
    <property type="match status" value="1"/>
</dbReference>
<proteinExistence type="predicted"/>
<dbReference type="SMART" id="SM00609">
    <property type="entry name" value="VIT"/>
    <property type="match status" value="1"/>
</dbReference>
<accession>A0A165R360</accession>
<dbReference type="EMBL" id="KV425882">
    <property type="protein sequence ID" value="KZW04436.1"/>
    <property type="molecule type" value="Genomic_DNA"/>
</dbReference>
<feature type="region of interest" description="Disordered" evidence="1">
    <location>
        <begin position="703"/>
        <end position="764"/>
    </location>
</feature>
<evidence type="ECO:0000313" key="4">
    <source>
        <dbReference type="EMBL" id="KZW04436.1"/>
    </source>
</evidence>
<feature type="compositionally biased region" description="Pro residues" evidence="1">
    <location>
        <begin position="713"/>
        <end position="722"/>
    </location>
</feature>
<dbReference type="SMART" id="SM00327">
    <property type="entry name" value="VWA"/>
    <property type="match status" value="1"/>
</dbReference>
<dbReference type="InterPro" id="IPR002035">
    <property type="entry name" value="VWF_A"/>
</dbReference>